<organism evidence="2 3">
    <name type="scientific">Variimorphobacter saccharofermentans</name>
    <dbReference type="NCBI Taxonomy" id="2755051"/>
    <lineage>
        <taxon>Bacteria</taxon>
        <taxon>Bacillati</taxon>
        <taxon>Bacillota</taxon>
        <taxon>Clostridia</taxon>
        <taxon>Lachnospirales</taxon>
        <taxon>Lachnospiraceae</taxon>
        <taxon>Variimorphobacter</taxon>
    </lineage>
</organism>
<dbReference type="Pfam" id="PF01863">
    <property type="entry name" value="YgjP-like"/>
    <property type="match status" value="1"/>
</dbReference>
<dbReference type="PANTHER" id="PTHR30399:SF1">
    <property type="entry name" value="UTP PYROPHOSPHATASE"/>
    <property type="match status" value="1"/>
</dbReference>
<accession>A0A839K0R0</accession>
<sequence>MKQIIVMDMLIEFEKKRIKNLYIRVLPPDGRVHVSAPLSMPEDEVMKFIISKEDWIRKQQERIKLRNTDTELQYSSGESIPLWGKEYTLIVSEKEGYSRVWTTEYSINLEVRKNSTLEYRKHSIDNFYRKELEGILPDLIAKWENRIGVKSSSWSIRNMKTRWGTCNIRTKNICLNLQLAKKHPICLEYVVVHELVHLLERSHNSIFKAYMDQFFPEWRKIKKILNDRV</sequence>
<name>A0A839K0R0_9FIRM</name>
<dbReference type="Proteomes" id="UP000574276">
    <property type="component" value="Unassembled WGS sequence"/>
</dbReference>
<dbReference type="Gene3D" id="3.30.2010.10">
    <property type="entry name" value="Metalloproteases ('zincins'), catalytic domain"/>
    <property type="match status" value="1"/>
</dbReference>
<dbReference type="AlphaFoldDB" id="A0A839K0R0"/>
<proteinExistence type="predicted"/>
<dbReference type="EMBL" id="JACEGA010000001">
    <property type="protein sequence ID" value="MBB2183206.1"/>
    <property type="molecule type" value="Genomic_DNA"/>
</dbReference>
<feature type="domain" description="YgjP-like metallopeptidase" evidence="1">
    <location>
        <begin position="20"/>
        <end position="227"/>
    </location>
</feature>
<keyword evidence="3" id="KW-1185">Reference proteome</keyword>
<comment type="caution">
    <text evidence="2">The sequence shown here is derived from an EMBL/GenBank/DDBJ whole genome shotgun (WGS) entry which is preliminary data.</text>
</comment>
<evidence type="ECO:0000313" key="2">
    <source>
        <dbReference type="EMBL" id="MBB2183206.1"/>
    </source>
</evidence>
<reference evidence="2 3" key="1">
    <citation type="submission" date="2020-07" db="EMBL/GenBank/DDBJ databases">
        <title>Characterization and genome sequencing of isolate MD1, a novel member within the family Lachnospiraceae.</title>
        <authorList>
            <person name="Rettenmaier R."/>
            <person name="Di Bello L."/>
            <person name="Zinser C."/>
            <person name="Scheitz K."/>
            <person name="Liebl W."/>
            <person name="Zverlov V."/>
        </authorList>
    </citation>
    <scope>NUCLEOTIDE SEQUENCE [LARGE SCALE GENOMIC DNA]</scope>
    <source>
        <strain evidence="2 3">MD1</strain>
    </source>
</reference>
<dbReference type="PANTHER" id="PTHR30399">
    <property type="entry name" value="UNCHARACTERIZED PROTEIN YGJP"/>
    <property type="match status" value="1"/>
</dbReference>
<dbReference type="CDD" id="cd07344">
    <property type="entry name" value="M48_yhfN_like"/>
    <property type="match status" value="1"/>
</dbReference>
<dbReference type="InterPro" id="IPR002725">
    <property type="entry name" value="YgjP-like_metallopeptidase"/>
</dbReference>
<dbReference type="InterPro" id="IPR053136">
    <property type="entry name" value="UTP_pyrophosphatase-like"/>
</dbReference>
<evidence type="ECO:0000259" key="1">
    <source>
        <dbReference type="Pfam" id="PF01863"/>
    </source>
</evidence>
<gene>
    <name evidence="2" type="ORF">H0486_09975</name>
</gene>
<dbReference type="RefSeq" id="WP_228352885.1">
    <property type="nucleotide sequence ID" value="NZ_JACEGA010000001.1"/>
</dbReference>
<evidence type="ECO:0000313" key="3">
    <source>
        <dbReference type="Proteomes" id="UP000574276"/>
    </source>
</evidence>
<protein>
    <submittedName>
        <fullName evidence="2">M48 family metallopeptidase</fullName>
    </submittedName>
</protein>